<comment type="caution">
    <text evidence="1">The sequence shown here is derived from an EMBL/GenBank/DDBJ whole genome shotgun (WGS) entry which is preliminary data.</text>
</comment>
<dbReference type="EMBL" id="BNAT01000008">
    <property type="protein sequence ID" value="GHH87599.1"/>
    <property type="molecule type" value="Genomic_DNA"/>
</dbReference>
<sequence length="270" mass="27892">MTRPSVAVVAPLTGPRTAWGAALLDQLERIRAARPDAAEWHVHDETPEVARTVADAGYAAVVGHTDAEGVRRALPVYQAAGLPCLLPFVRAGASALSWAPDGDALAHTIVEGAMALGVNALAVTQDEEPGWTALGLAVTKEAGRAGLTPGPGGALAVLAPQDRFARFARGAGPVLTPTDCGLISFAQLRHAASDREVWAVHPQMCAVRRAKAAVTALAQALSEAPALRGTALTDAVRARSGALLTTEGTPLGDGWLISRLPWACPARNPL</sequence>
<keyword evidence="2" id="KW-1185">Reference proteome</keyword>
<name>A0A919GNT5_9ACTN</name>
<reference evidence="1" key="1">
    <citation type="journal article" date="2014" name="Int. J. Syst. Evol. Microbiol.">
        <title>Complete genome sequence of Corynebacterium casei LMG S-19264T (=DSM 44701T), isolated from a smear-ripened cheese.</title>
        <authorList>
            <consortium name="US DOE Joint Genome Institute (JGI-PGF)"/>
            <person name="Walter F."/>
            <person name="Albersmeier A."/>
            <person name="Kalinowski J."/>
            <person name="Ruckert C."/>
        </authorList>
    </citation>
    <scope>NUCLEOTIDE SEQUENCE</scope>
    <source>
        <strain evidence="1">CGMCC 4.7403</strain>
    </source>
</reference>
<dbReference type="Proteomes" id="UP000603227">
    <property type="component" value="Unassembled WGS sequence"/>
</dbReference>
<evidence type="ECO:0000313" key="1">
    <source>
        <dbReference type="EMBL" id="GHH87599.1"/>
    </source>
</evidence>
<reference evidence="1" key="2">
    <citation type="submission" date="2020-09" db="EMBL/GenBank/DDBJ databases">
        <authorList>
            <person name="Sun Q."/>
            <person name="Zhou Y."/>
        </authorList>
    </citation>
    <scope>NUCLEOTIDE SEQUENCE</scope>
    <source>
        <strain evidence="1">CGMCC 4.7403</strain>
    </source>
</reference>
<dbReference type="SUPFAM" id="SSF53822">
    <property type="entry name" value="Periplasmic binding protein-like I"/>
    <property type="match status" value="1"/>
</dbReference>
<accession>A0A919GNT5</accession>
<evidence type="ECO:0000313" key="2">
    <source>
        <dbReference type="Proteomes" id="UP000603227"/>
    </source>
</evidence>
<organism evidence="1 2">
    <name type="scientific">Streptomyces capitiformicae</name>
    <dbReference type="NCBI Taxonomy" id="2014920"/>
    <lineage>
        <taxon>Bacteria</taxon>
        <taxon>Bacillati</taxon>
        <taxon>Actinomycetota</taxon>
        <taxon>Actinomycetes</taxon>
        <taxon>Kitasatosporales</taxon>
        <taxon>Streptomycetaceae</taxon>
        <taxon>Streptomyces</taxon>
    </lineage>
</organism>
<protein>
    <submittedName>
        <fullName evidence="1">Uncharacterized protein</fullName>
    </submittedName>
</protein>
<dbReference type="InterPro" id="IPR028082">
    <property type="entry name" value="Peripla_BP_I"/>
</dbReference>
<proteinExistence type="predicted"/>
<dbReference type="Gene3D" id="3.40.50.2300">
    <property type="match status" value="1"/>
</dbReference>
<dbReference type="RefSeq" id="WP_189782891.1">
    <property type="nucleotide sequence ID" value="NZ_BNAT01000008.1"/>
</dbReference>
<gene>
    <name evidence="1" type="ORF">GCM10017771_29490</name>
</gene>
<dbReference type="AlphaFoldDB" id="A0A919GNT5"/>